<protein>
    <submittedName>
        <fullName evidence="1">Uncharacterized protein</fullName>
    </submittedName>
</protein>
<dbReference type="Proteomes" id="UP001159363">
    <property type="component" value="Chromosome 6"/>
</dbReference>
<gene>
    <name evidence="1" type="ORF">PR048_019965</name>
</gene>
<name>A0ABQ9H526_9NEOP</name>
<proteinExistence type="predicted"/>
<keyword evidence="2" id="KW-1185">Reference proteome</keyword>
<dbReference type="EMBL" id="JARBHB010000007">
    <property type="protein sequence ID" value="KAJ8879357.1"/>
    <property type="molecule type" value="Genomic_DNA"/>
</dbReference>
<accession>A0ABQ9H526</accession>
<evidence type="ECO:0000313" key="1">
    <source>
        <dbReference type="EMBL" id="KAJ8879357.1"/>
    </source>
</evidence>
<evidence type="ECO:0000313" key="2">
    <source>
        <dbReference type="Proteomes" id="UP001159363"/>
    </source>
</evidence>
<sequence>MSLVKPASHAAYAHQLNLIIGQCASKNKPARVFFSRIDGIPNFFLIHPNDRKWHVGFQGHLEEGGILSLGYENRDEFTECFETLESNQRKEIVCKARGFSQFLKESEFNFWHSFFQRIMHHVHILFQQMQSRQADSLIT</sequence>
<comment type="caution">
    <text evidence="1">The sequence shown here is derived from an EMBL/GenBank/DDBJ whole genome shotgun (WGS) entry which is preliminary data.</text>
</comment>
<reference evidence="1 2" key="1">
    <citation type="submission" date="2023-02" db="EMBL/GenBank/DDBJ databases">
        <title>LHISI_Scaffold_Assembly.</title>
        <authorList>
            <person name="Stuart O.P."/>
            <person name="Cleave R."/>
            <person name="Magrath M.J.L."/>
            <person name="Mikheyev A.S."/>
        </authorList>
    </citation>
    <scope>NUCLEOTIDE SEQUENCE [LARGE SCALE GENOMIC DNA]</scope>
    <source>
        <strain evidence="1">Daus_M_001</strain>
        <tissue evidence="1">Leg muscle</tissue>
    </source>
</reference>
<organism evidence="1 2">
    <name type="scientific">Dryococelus australis</name>
    <dbReference type="NCBI Taxonomy" id="614101"/>
    <lineage>
        <taxon>Eukaryota</taxon>
        <taxon>Metazoa</taxon>
        <taxon>Ecdysozoa</taxon>
        <taxon>Arthropoda</taxon>
        <taxon>Hexapoda</taxon>
        <taxon>Insecta</taxon>
        <taxon>Pterygota</taxon>
        <taxon>Neoptera</taxon>
        <taxon>Polyneoptera</taxon>
        <taxon>Phasmatodea</taxon>
        <taxon>Verophasmatodea</taxon>
        <taxon>Anareolatae</taxon>
        <taxon>Phasmatidae</taxon>
        <taxon>Eurycanthinae</taxon>
        <taxon>Dryococelus</taxon>
    </lineage>
</organism>